<dbReference type="Proteomes" id="UP000663792">
    <property type="component" value="Unassembled WGS sequence"/>
</dbReference>
<dbReference type="EMBL" id="JAERWK010000020">
    <property type="protein sequence ID" value="MBM9468603.1"/>
    <property type="molecule type" value="Genomic_DNA"/>
</dbReference>
<sequence>MTRRQDLPGPQFDDLVRRLRAWPVSAWRHGDREAAARRALQQLADLTAPADADRPVPDAGVHALADQLVVLVADARRDGADPVAVDAVLAELTVVLGWAGRG</sequence>
<evidence type="ECO:0000313" key="1">
    <source>
        <dbReference type="EMBL" id="MBM9468603.1"/>
    </source>
</evidence>
<gene>
    <name evidence="1" type="ORF">JL106_15060</name>
</gene>
<dbReference type="RefSeq" id="WP_205261562.1">
    <property type="nucleotide sequence ID" value="NZ_JAERWK010000020.1"/>
</dbReference>
<dbReference type="AlphaFoldDB" id="A0A938YIR1"/>
<evidence type="ECO:0000313" key="2">
    <source>
        <dbReference type="Proteomes" id="UP000663792"/>
    </source>
</evidence>
<proteinExistence type="predicted"/>
<reference evidence="1" key="1">
    <citation type="submission" date="2021-01" db="EMBL/GenBank/DDBJ databases">
        <title>YIM 132084 draft genome.</title>
        <authorList>
            <person name="An D."/>
        </authorList>
    </citation>
    <scope>NUCLEOTIDE SEQUENCE</scope>
    <source>
        <strain evidence="1">YIM 132084</strain>
    </source>
</reference>
<name>A0A938YIR1_9ACTN</name>
<organism evidence="1 2">
    <name type="scientific">Nakamurella leprariae</name>
    <dbReference type="NCBI Taxonomy" id="2803911"/>
    <lineage>
        <taxon>Bacteria</taxon>
        <taxon>Bacillati</taxon>
        <taxon>Actinomycetota</taxon>
        <taxon>Actinomycetes</taxon>
        <taxon>Nakamurellales</taxon>
        <taxon>Nakamurellaceae</taxon>
        <taxon>Nakamurella</taxon>
    </lineage>
</organism>
<accession>A0A938YIR1</accession>
<keyword evidence="2" id="KW-1185">Reference proteome</keyword>
<protein>
    <submittedName>
        <fullName evidence="1">Uncharacterized protein</fullName>
    </submittedName>
</protein>
<comment type="caution">
    <text evidence="1">The sequence shown here is derived from an EMBL/GenBank/DDBJ whole genome shotgun (WGS) entry which is preliminary data.</text>
</comment>